<dbReference type="PROSITE" id="PS50088">
    <property type="entry name" value="ANK_REPEAT"/>
    <property type="match status" value="3"/>
</dbReference>
<sequence>MSTSPRDPHEVDPDQLQNDPKLRRRIQNRNAQRNTRLRRAAQKQKASAQVAHHTHRRCCCQHQTPPAEPEEVVSSMVRDACSNLQQIEAALMTPKTVKSPSAPQTMTIGMNQDSQLYMEIFGSPTAHLQDSFLGAPGGLLIRQDVASEPVDGDVSLALLDPRLTALDAAQPLAETGTNRDVITHSTSGKEGGMSSEDPHPGPDSRETEVPKRQGKAASPSSQRKTPLHVCAATGNHKILEILIRGGAEVDAADEAGRSALHHSAEKGHREVVRILLEHEADPSLIDNQGISALHLAVANNQESIVVLLLELGFIQMKPGSAPHPDMRPS</sequence>
<dbReference type="Pfam" id="PF12796">
    <property type="entry name" value="Ank_2"/>
    <property type="match status" value="1"/>
</dbReference>
<evidence type="ECO:0000313" key="6">
    <source>
        <dbReference type="EMBL" id="KAK5994538.1"/>
    </source>
</evidence>
<comment type="caution">
    <text evidence="6">The sequence shown here is derived from an EMBL/GenBank/DDBJ whole genome shotgun (WGS) entry which is preliminary data.</text>
</comment>
<dbReference type="Gene3D" id="1.25.40.20">
    <property type="entry name" value="Ankyrin repeat-containing domain"/>
    <property type="match status" value="1"/>
</dbReference>
<dbReference type="EMBL" id="JAVFKD010000010">
    <property type="protein sequence ID" value="KAK5994538.1"/>
    <property type="molecule type" value="Genomic_DNA"/>
</dbReference>
<feature type="domain" description="BZIP" evidence="5">
    <location>
        <begin position="23"/>
        <end position="38"/>
    </location>
</feature>
<dbReference type="InterPro" id="IPR002110">
    <property type="entry name" value="Ankyrin_rpt"/>
</dbReference>
<gene>
    <name evidence="6" type="ORF">PT974_05016</name>
</gene>
<feature type="compositionally biased region" description="Polar residues" evidence="4">
    <location>
        <begin position="175"/>
        <end position="188"/>
    </location>
</feature>
<feature type="region of interest" description="Disordered" evidence="4">
    <location>
        <begin position="1"/>
        <end position="50"/>
    </location>
</feature>
<dbReference type="Proteomes" id="UP001338125">
    <property type="component" value="Unassembled WGS sequence"/>
</dbReference>
<accession>A0ABR0SQY9</accession>
<feature type="repeat" description="ANK" evidence="3">
    <location>
        <begin position="222"/>
        <end position="254"/>
    </location>
</feature>
<feature type="compositionally biased region" description="Basic and acidic residues" evidence="4">
    <location>
        <begin position="1"/>
        <end position="12"/>
    </location>
</feature>
<organism evidence="6 7">
    <name type="scientific">Cladobotryum mycophilum</name>
    <dbReference type="NCBI Taxonomy" id="491253"/>
    <lineage>
        <taxon>Eukaryota</taxon>
        <taxon>Fungi</taxon>
        <taxon>Dikarya</taxon>
        <taxon>Ascomycota</taxon>
        <taxon>Pezizomycotina</taxon>
        <taxon>Sordariomycetes</taxon>
        <taxon>Hypocreomycetidae</taxon>
        <taxon>Hypocreales</taxon>
        <taxon>Hypocreaceae</taxon>
        <taxon>Cladobotryum</taxon>
    </lineage>
</organism>
<protein>
    <submittedName>
        <fullName evidence="6">Ankyrin repeat domain-containing protein 39</fullName>
    </submittedName>
</protein>
<reference evidence="6 7" key="1">
    <citation type="submission" date="2024-01" db="EMBL/GenBank/DDBJ databases">
        <title>Complete genome of Cladobotryum mycophilum ATHUM6906.</title>
        <authorList>
            <person name="Christinaki A.C."/>
            <person name="Myridakis A.I."/>
            <person name="Kouvelis V.N."/>
        </authorList>
    </citation>
    <scope>NUCLEOTIDE SEQUENCE [LARGE SCALE GENOMIC DNA]</scope>
    <source>
        <strain evidence="6 7">ATHUM6906</strain>
    </source>
</reference>
<evidence type="ECO:0000256" key="2">
    <source>
        <dbReference type="ARBA" id="ARBA00023043"/>
    </source>
</evidence>
<dbReference type="PANTHER" id="PTHR24198:SF165">
    <property type="entry name" value="ANKYRIN REPEAT-CONTAINING PROTEIN-RELATED"/>
    <property type="match status" value="1"/>
</dbReference>
<keyword evidence="2 3" id="KW-0040">ANK repeat</keyword>
<evidence type="ECO:0000313" key="7">
    <source>
        <dbReference type="Proteomes" id="UP001338125"/>
    </source>
</evidence>
<dbReference type="SUPFAM" id="SSF48403">
    <property type="entry name" value="Ankyrin repeat"/>
    <property type="match status" value="1"/>
</dbReference>
<dbReference type="PANTHER" id="PTHR24198">
    <property type="entry name" value="ANKYRIN REPEAT AND PROTEIN KINASE DOMAIN-CONTAINING PROTEIN"/>
    <property type="match status" value="1"/>
</dbReference>
<keyword evidence="7" id="KW-1185">Reference proteome</keyword>
<feature type="repeat" description="ANK" evidence="3">
    <location>
        <begin position="288"/>
        <end position="312"/>
    </location>
</feature>
<dbReference type="SMART" id="SM00248">
    <property type="entry name" value="ANK"/>
    <property type="match status" value="3"/>
</dbReference>
<dbReference type="InterPro" id="IPR004827">
    <property type="entry name" value="bZIP"/>
</dbReference>
<evidence type="ECO:0000256" key="4">
    <source>
        <dbReference type="SAM" id="MobiDB-lite"/>
    </source>
</evidence>
<dbReference type="InterPro" id="IPR036770">
    <property type="entry name" value="Ankyrin_rpt-contain_sf"/>
</dbReference>
<name>A0ABR0SQY9_9HYPO</name>
<evidence type="ECO:0000256" key="3">
    <source>
        <dbReference type="PROSITE-ProRule" id="PRU00023"/>
    </source>
</evidence>
<dbReference type="CDD" id="cd14688">
    <property type="entry name" value="bZIP_YAP"/>
    <property type="match status" value="1"/>
</dbReference>
<feature type="region of interest" description="Disordered" evidence="4">
    <location>
        <begin position="170"/>
        <end position="228"/>
    </location>
</feature>
<dbReference type="PROSITE" id="PS50297">
    <property type="entry name" value="ANK_REP_REGION"/>
    <property type="match status" value="3"/>
</dbReference>
<feature type="compositionally biased region" description="Basic and acidic residues" evidence="4">
    <location>
        <begin position="196"/>
        <end position="211"/>
    </location>
</feature>
<proteinExistence type="predicted"/>
<dbReference type="PROSITE" id="PS00036">
    <property type="entry name" value="BZIP_BASIC"/>
    <property type="match status" value="1"/>
</dbReference>
<feature type="repeat" description="ANK" evidence="3">
    <location>
        <begin position="255"/>
        <end position="287"/>
    </location>
</feature>
<keyword evidence="1" id="KW-0677">Repeat</keyword>
<evidence type="ECO:0000256" key="1">
    <source>
        <dbReference type="ARBA" id="ARBA00022737"/>
    </source>
</evidence>
<evidence type="ECO:0000259" key="5">
    <source>
        <dbReference type="PROSITE" id="PS00036"/>
    </source>
</evidence>